<keyword evidence="4" id="KW-0238">DNA-binding</keyword>
<dbReference type="InterPro" id="IPR001789">
    <property type="entry name" value="Sig_transdc_resp-reg_receiver"/>
</dbReference>
<dbReference type="Pfam" id="PF04397">
    <property type="entry name" value="LytTR"/>
    <property type="match status" value="1"/>
</dbReference>
<dbReference type="EMBL" id="RQJP01000003">
    <property type="protein sequence ID" value="RRB14082.1"/>
    <property type="molecule type" value="Genomic_DNA"/>
</dbReference>
<dbReference type="PROSITE" id="PS50110">
    <property type="entry name" value="RESPONSE_REGULATORY"/>
    <property type="match status" value="1"/>
</dbReference>
<evidence type="ECO:0000259" key="2">
    <source>
        <dbReference type="PROSITE" id="PS50110"/>
    </source>
</evidence>
<comment type="caution">
    <text evidence="4">The sequence shown here is derived from an EMBL/GenBank/DDBJ whole genome shotgun (WGS) entry which is preliminary data.</text>
</comment>
<dbReference type="GO" id="GO:0000156">
    <property type="term" value="F:phosphorelay response regulator activity"/>
    <property type="evidence" value="ECO:0007669"/>
    <property type="project" value="InterPro"/>
</dbReference>
<dbReference type="InterPro" id="IPR046947">
    <property type="entry name" value="LytR-like"/>
</dbReference>
<feature type="domain" description="HTH LytTR-type" evidence="3">
    <location>
        <begin position="157"/>
        <end position="260"/>
    </location>
</feature>
<accession>A0A3P1CL69</accession>
<dbReference type="Gene3D" id="3.40.50.2300">
    <property type="match status" value="1"/>
</dbReference>
<feature type="domain" description="Response regulatory" evidence="2">
    <location>
        <begin position="6"/>
        <end position="119"/>
    </location>
</feature>
<dbReference type="PANTHER" id="PTHR37299">
    <property type="entry name" value="TRANSCRIPTIONAL REGULATOR-RELATED"/>
    <property type="match status" value="1"/>
</dbReference>
<dbReference type="RefSeq" id="WP_124907978.1">
    <property type="nucleotide sequence ID" value="NZ_RQJP01000003.1"/>
</dbReference>
<evidence type="ECO:0000313" key="5">
    <source>
        <dbReference type="Proteomes" id="UP000274271"/>
    </source>
</evidence>
<dbReference type="Pfam" id="PF00072">
    <property type="entry name" value="Response_reg"/>
    <property type="match status" value="1"/>
</dbReference>
<dbReference type="InterPro" id="IPR011006">
    <property type="entry name" value="CheY-like_superfamily"/>
</dbReference>
<dbReference type="OrthoDB" id="1646880at2"/>
<dbReference type="InterPro" id="IPR007492">
    <property type="entry name" value="LytTR_DNA-bd_dom"/>
</dbReference>
<dbReference type="SUPFAM" id="SSF52172">
    <property type="entry name" value="CheY-like"/>
    <property type="match status" value="1"/>
</dbReference>
<keyword evidence="1" id="KW-0597">Phosphoprotein</keyword>
<dbReference type="PROSITE" id="PS50930">
    <property type="entry name" value="HTH_LYTTR"/>
    <property type="match status" value="1"/>
</dbReference>
<reference evidence="4 5" key="1">
    <citation type="submission" date="2018-11" db="EMBL/GenBank/DDBJ databases">
        <authorList>
            <person name="Zhou Z."/>
            <person name="Wang G."/>
        </authorList>
    </citation>
    <scope>NUCLEOTIDE SEQUENCE [LARGE SCALE GENOMIC DNA]</scope>
    <source>
        <strain evidence="4 5">KCTC42998</strain>
    </source>
</reference>
<sequence>MNPPLRAVLIDDETNAREALTHLLHLIAPDVEICGEAKNADLGIELIQKERPNLVFLDIQMPGKSGFDLLSSFGKVDFGVIFTTAYQEYAIRAFRFSAIDYLLKPIDPEELQAAIARFKGQAGSVNPQQLQILQEHLDTAPTSPRLVQRKKNDQQRIALPTAEGIHFVQMTDIIQCESLGSYTKFHLVKGPAIVVSRLLKEYEEILDNYYFFRVHQSNIINLEHIKRYVKGDGGQVWMSDHTEIEVSRRRKDEFLSLLSDFYVNSGKLK</sequence>
<dbReference type="PANTHER" id="PTHR37299:SF1">
    <property type="entry name" value="STAGE 0 SPORULATION PROTEIN A HOMOLOG"/>
    <property type="match status" value="1"/>
</dbReference>
<dbReference type="AlphaFoldDB" id="A0A3P1CL69"/>
<evidence type="ECO:0000259" key="3">
    <source>
        <dbReference type="PROSITE" id="PS50930"/>
    </source>
</evidence>
<dbReference type="Gene3D" id="2.40.50.1020">
    <property type="entry name" value="LytTr DNA-binding domain"/>
    <property type="match status" value="1"/>
</dbReference>
<dbReference type="SMART" id="SM00448">
    <property type="entry name" value="REC"/>
    <property type="match status" value="1"/>
</dbReference>
<name>A0A3P1CL69_9BACT</name>
<gene>
    <name evidence="4" type="ORF">EHT87_17730</name>
</gene>
<feature type="modified residue" description="4-aspartylphosphate" evidence="1">
    <location>
        <position position="58"/>
    </location>
</feature>
<organism evidence="4 5">
    <name type="scientific">Larkinella knui</name>
    <dbReference type="NCBI Taxonomy" id="2025310"/>
    <lineage>
        <taxon>Bacteria</taxon>
        <taxon>Pseudomonadati</taxon>
        <taxon>Bacteroidota</taxon>
        <taxon>Cytophagia</taxon>
        <taxon>Cytophagales</taxon>
        <taxon>Spirosomataceae</taxon>
        <taxon>Larkinella</taxon>
    </lineage>
</organism>
<protein>
    <submittedName>
        <fullName evidence="4">DNA-binding response regulator</fullName>
    </submittedName>
</protein>
<evidence type="ECO:0000256" key="1">
    <source>
        <dbReference type="PROSITE-ProRule" id="PRU00169"/>
    </source>
</evidence>
<dbReference type="GO" id="GO:0003677">
    <property type="term" value="F:DNA binding"/>
    <property type="evidence" value="ECO:0007669"/>
    <property type="project" value="UniProtKB-KW"/>
</dbReference>
<keyword evidence="5" id="KW-1185">Reference proteome</keyword>
<dbReference type="SMART" id="SM00850">
    <property type="entry name" value="LytTR"/>
    <property type="match status" value="1"/>
</dbReference>
<proteinExistence type="predicted"/>
<dbReference type="Proteomes" id="UP000274271">
    <property type="component" value="Unassembled WGS sequence"/>
</dbReference>
<evidence type="ECO:0000313" key="4">
    <source>
        <dbReference type="EMBL" id="RRB14082.1"/>
    </source>
</evidence>